<comment type="catalytic activity">
    <reaction evidence="1">
        <text>Thiol-dependent hydrolysis of ester, thioester, amide, peptide and isopeptide bonds formed by the C-terminal Gly of ubiquitin (a 76-residue protein attached to proteins as an intracellular targeting signal).</text>
        <dbReference type="EC" id="3.4.19.12"/>
    </reaction>
</comment>
<evidence type="ECO:0000256" key="3">
    <source>
        <dbReference type="ARBA" id="ARBA00012759"/>
    </source>
</evidence>
<organism evidence="10 11">
    <name type="scientific">Ditylenchus destructor</name>
    <dbReference type="NCBI Taxonomy" id="166010"/>
    <lineage>
        <taxon>Eukaryota</taxon>
        <taxon>Metazoa</taxon>
        <taxon>Ecdysozoa</taxon>
        <taxon>Nematoda</taxon>
        <taxon>Chromadorea</taxon>
        <taxon>Rhabditida</taxon>
        <taxon>Tylenchina</taxon>
        <taxon>Tylenchomorpha</taxon>
        <taxon>Sphaerularioidea</taxon>
        <taxon>Anguinidae</taxon>
        <taxon>Anguininae</taxon>
        <taxon>Ditylenchus</taxon>
    </lineage>
</organism>
<dbReference type="GO" id="GO:0016579">
    <property type="term" value="P:protein deubiquitination"/>
    <property type="evidence" value="ECO:0007669"/>
    <property type="project" value="InterPro"/>
</dbReference>
<feature type="domain" description="USP" evidence="8">
    <location>
        <begin position="236"/>
        <end position="772"/>
    </location>
</feature>
<evidence type="ECO:0000256" key="4">
    <source>
        <dbReference type="ARBA" id="ARBA00022670"/>
    </source>
</evidence>
<dbReference type="Gene3D" id="3.30.2230.10">
    <property type="entry name" value="DUSP-like"/>
    <property type="match status" value="1"/>
</dbReference>
<dbReference type="SUPFAM" id="SSF143791">
    <property type="entry name" value="DUSP-like"/>
    <property type="match status" value="1"/>
</dbReference>
<dbReference type="PROSITE" id="PS51283">
    <property type="entry name" value="DUSP"/>
    <property type="match status" value="1"/>
</dbReference>
<dbReference type="InterPro" id="IPR001394">
    <property type="entry name" value="Peptidase_C19_UCH"/>
</dbReference>
<proteinExistence type="inferred from homology"/>
<accession>A0AAD4R7H9</accession>
<evidence type="ECO:0000259" key="9">
    <source>
        <dbReference type="PROSITE" id="PS51283"/>
    </source>
</evidence>
<comment type="caution">
    <text evidence="10">The sequence shown here is derived from an EMBL/GenBank/DDBJ whole genome shotgun (WGS) entry which is preliminary data.</text>
</comment>
<evidence type="ECO:0000256" key="2">
    <source>
        <dbReference type="ARBA" id="ARBA00009085"/>
    </source>
</evidence>
<dbReference type="PANTHER" id="PTHR21646:SF24">
    <property type="entry name" value="UBIQUITIN CARBOXYL-TERMINAL HYDROLASE"/>
    <property type="match status" value="1"/>
</dbReference>
<evidence type="ECO:0000313" key="10">
    <source>
        <dbReference type="EMBL" id="KAI1715418.1"/>
    </source>
</evidence>
<keyword evidence="5" id="KW-0833">Ubl conjugation pathway</keyword>
<dbReference type="InterPro" id="IPR006615">
    <property type="entry name" value="Pept_C19_DUSP"/>
</dbReference>
<dbReference type="InterPro" id="IPR028889">
    <property type="entry name" value="USP"/>
</dbReference>
<evidence type="ECO:0000259" key="8">
    <source>
        <dbReference type="PROSITE" id="PS50235"/>
    </source>
</evidence>
<dbReference type="Gene3D" id="3.90.70.10">
    <property type="entry name" value="Cysteine proteinases"/>
    <property type="match status" value="2"/>
</dbReference>
<dbReference type="Proteomes" id="UP001201812">
    <property type="component" value="Unassembled WGS sequence"/>
</dbReference>
<dbReference type="GO" id="GO:0004843">
    <property type="term" value="F:cysteine-type deubiquitinase activity"/>
    <property type="evidence" value="ECO:0007669"/>
    <property type="project" value="UniProtKB-EC"/>
</dbReference>
<dbReference type="AlphaFoldDB" id="A0AAD4R7H9"/>
<dbReference type="Pfam" id="PF00443">
    <property type="entry name" value="UCH"/>
    <property type="match status" value="1"/>
</dbReference>
<dbReference type="InterPro" id="IPR050185">
    <property type="entry name" value="Ub_carboxyl-term_hydrolase"/>
</dbReference>
<sequence length="783" mass="88916">MASKFLQTKKARELCELAEKSTLNVGDKWCLISHKWWLEFMDKKDNAGSSDYIELPPISNEQLLEKSGQRFELKPKLMENFDFTPVPEPVFDELRNAFGVENESRDIIQRKVVKGTILNNQIFIEYYPLEFKIARFSDRDKIVTLKVSKAESVDEIQTKAMDALNIPENQRRNAQFLVEENNKYEYLPNTISESKLNELIGSAAVIYIDETGKGLQLEATKSENGTPNGSRQRYSYSATILGTREKSTSPACVDFRILETRGKYHMELNEKNPLGTGGKLVGAYAELIKDMWSGQMSSVRPSKLKGVIGQFAPRFNGYAQQDSQELTSFLLDGIHEDLNRIKDKPYIEEKEGGGRPDTEVAEEAWKNYMKRNDSIIVDLLHGQLKSTLVCPECHLVSVKFDPFCFLSVPVPAKERAIKSVIVFVRSGKWAKFVISHTTKTTARAVIDAIKENLQMPAESKVALISSQSAEMVDENNVLAPSSYSGYGSYSSTKHFYAFSVEGDSYIIVENKTLQAERSYMPLEKTLGVPLVLHGKAKTLTCQYVYDAILPTAKTQNVPAEIHVMQNGKSLMLSDEEKEVPLVQGSHIRVILKWRDSSRFSQVNTSTLVDRELNLTSTIKKSHTLNDCLNAFTSEEQLDENDTWYCPKCKEHQRAYKKLDLWSLPDILIVHLKRFQYTRYSREKIDSEIVIPTRNLDMTDKVANPDHGSLKYKLIAVSNHIGSLGSGHYTAKAWNASLSRWCEFNDSSAYNMGQDMPEQLTSREAYILFYRREEPNAGPNMELD</sequence>
<evidence type="ECO:0000256" key="6">
    <source>
        <dbReference type="ARBA" id="ARBA00022801"/>
    </source>
</evidence>
<protein>
    <recommendedName>
        <fullName evidence="3">ubiquitinyl hydrolase 1</fullName>
        <ecNumber evidence="3">3.4.19.12</ecNumber>
    </recommendedName>
</protein>
<dbReference type="InterPro" id="IPR035927">
    <property type="entry name" value="DUSP-like_sf"/>
</dbReference>
<evidence type="ECO:0000256" key="1">
    <source>
        <dbReference type="ARBA" id="ARBA00000707"/>
    </source>
</evidence>
<dbReference type="Gene3D" id="3.10.20.90">
    <property type="entry name" value="Phosphatidylinositol 3-kinase Catalytic Subunit, Chain A, domain 1"/>
    <property type="match status" value="1"/>
</dbReference>
<evidence type="ECO:0000313" key="11">
    <source>
        <dbReference type="Proteomes" id="UP001201812"/>
    </source>
</evidence>
<gene>
    <name evidence="10" type="ORF">DdX_07731</name>
</gene>
<comment type="similarity">
    <text evidence="2">Belongs to the peptidase C19 family.</text>
</comment>
<dbReference type="EMBL" id="JAKKPZ010000011">
    <property type="protein sequence ID" value="KAI1715418.1"/>
    <property type="molecule type" value="Genomic_DNA"/>
</dbReference>
<dbReference type="EC" id="3.4.19.12" evidence="3"/>
<dbReference type="PROSITE" id="PS50235">
    <property type="entry name" value="USP_3"/>
    <property type="match status" value="1"/>
</dbReference>
<keyword evidence="6 10" id="KW-0378">Hydrolase</keyword>
<dbReference type="SUPFAM" id="SSF54001">
    <property type="entry name" value="Cysteine proteinases"/>
    <property type="match status" value="1"/>
</dbReference>
<keyword evidence="11" id="KW-1185">Reference proteome</keyword>
<evidence type="ECO:0000256" key="5">
    <source>
        <dbReference type="ARBA" id="ARBA00022786"/>
    </source>
</evidence>
<dbReference type="PANTHER" id="PTHR21646">
    <property type="entry name" value="UBIQUITIN CARBOXYL-TERMINAL HYDROLASE"/>
    <property type="match status" value="1"/>
</dbReference>
<dbReference type="PROSITE" id="PS00973">
    <property type="entry name" value="USP_2"/>
    <property type="match status" value="1"/>
</dbReference>
<keyword evidence="4" id="KW-0645">Protease</keyword>
<dbReference type="InterPro" id="IPR038765">
    <property type="entry name" value="Papain-like_cys_pep_sf"/>
</dbReference>
<dbReference type="CDD" id="cd02674">
    <property type="entry name" value="Peptidase_C19R"/>
    <property type="match status" value="1"/>
</dbReference>
<dbReference type="Pfam" id="PF06337">
    <property type="entry name" value="DUSP"/>
    <property type="match status" value="1"/>
</dbReference>
<reference evidence="10" key="1">
    <citation type="submission" date="2022-01" db="EMBL/GenBank/DDBJ databases">
        <title>Genome Sequence Resource for Two Populations of Ditylenchus destructor, the Migratory Endoparasitic Phytonematode.</title>
        <authorList>
            <person name="Zhang H."/>
            <person name="Lin R."/>
            <person name="Xie B."/>
        </authorList>
    </citation>
    <scope>NUCLEOTIDE SEQUENCE</scope>
    <source>
        <strain evidence="10">BazhouSP</strain>
    </source>
</reference>
<dbReference type="SMART" id="SM00695">
    <property type="entry name" value="DUSP"/>
    <property type="match status" value="1"/>
</dbReference>
<dbReference type="GO" id="GO:0006508">
    <property type="term" value="P:proteolysis"/>
    <property type="evidence" value="ECO:0007669"/>
    <property type="project" value="UniProtKB-KW"/>
</dbReference>
<dbReference type="InterPro" id="IPR018200">
    <property type="entry name" value="USP_CS"/>
</dbReference>
<evidence type="ECO:0000256" key="7">
    <source>
        <dbReference type="ARBA" id="ARBA00022807"/>
    </source>
</evidence>
<keyword evidence="7" id="KW-0788">Thiol protease</keyword>
<name>A0AAD4R7H9_9BILA</name>
<feature type="domain" description="DUSP" evidence="9">
    <location>
        <begin position="2"/>
        <end position="113"/>
    </location>
</feature>